<dbReference type="InterPro" id="IPR052041">
    <property type="entry name" value="Nucleic_acid_metab_PIN/TRAM"/>
</dbReference>
<dbReference type="InterPro" id="IPR002716">
    <property type="entry name" value="PIN_dom"/>
</dbReference>
<dbReference type="InterPro" id="IPR029060">
    <property type="entry name" value="PIN-like_dom_sf"/>
</dbReference>
<proteinExistence type="predicted"/>
<dbReference type="EMBL" id="MFCL01000003">
    <property type="protein sequence ID" value="OGE17605.1"/>
    <property type="molecule type" value="Genomic_DNA"/>
</dbReference>
<dbReference type="SUPFAM" id="SSF88723">
    <property type="entry name" value="PIN domain-like"/>
    <property type="match status" value="1"/>
</dbReference>
<dbReference type="AlphaFoldDB" id="A0A1F5IMN0"/>
<keyword evidence="1" id="KW-0812">Transmembrane</keyword>
<keyword evidence="1" id="KW-1133">Transmembrane helix</keyword>
<organism evidence="3 4">
    <name type="scientific">Candidatus Daviesbacteria bacterium RIFCSPHIGHO2_01_FULL_36_37</name>
    <dbReference type="NCBI Taxonomy" id="1797758"/>
    <lineage>
        <taxon>Bacteria</taxon>
        <taxon>Candidatus Daviesiibacteriota</taxon>
    </lineage>
</organism>
<dbReference type="Gene3D" id="3.40.50.1010">
    <property type="entry name" value="5'-nuclease"/>
    <property type="match status" value="1"/>
</dbReference>
<evidence type="ECO:0000259" key="2">
    <source>
        <dbReference type="SMART" id="SM00670"/>
    </source>
</evidence>
<feature type="transmembrane region" description="Helical" evidence="1">
    <location>
        <begin position="28"/>
        <end position="50"/>
    </location>
</feature>
<accession>A0A1F5IMN0</accession>
<dbReference type="Proteomes" id="UP000178457">
    <property type="component" value="Unassembled WGS sequence"/>
</dbReference>
<reference evidence="3 4" key="1">
    <citation type="journal article" date="2016" name="Nat. Commun.">
        <title>Thousands of microbial genomes shed light on interconnected biogeochemical processes in an aquifer system.</title>
        <authorList>
            <person name="Anantharaman K."/>
            <person name="Brown C.T."/>
            <person name="Hug L.A."/>
            <person name="Sharon I."/>
            <person name="Castelle C.J."/>
            <person name="Probst A.J."/>
            <person name="Thomas B.C."/>
            <person name="Singh A."/>
            <person name="Wilkins M.J."/>
            <person name="Karaoz U."/>
            <person name="Brodie E.L."/>
            <person name="Williams K.H."/>
            <person name="Hubbard S.S."/>
            <person name="Banfield J.F."/>
        </authorList>
    </citation>
    <scope>NUCLEOTIDE SEQUENCE [LARGE SCALE GENOMIC DNA]</scope>
</reference>
<dbReference type="PANTHER" id="PTHR11603">
    <property type="entry name" value="AAA FAMILY ATPASE"/>
    <property type="match status" value="1"/>
</dbReference>
<evidence type="ECO:0000313" key="4">
    <source>
        <dbReference type="Proteomes" id="UP000178457"/>
    </source>
</evidence>
<evidence type="ECO:0000256" key="1">
    <source>
        <dbReference type="SAM" id="Phobius"/>
    </source>
</evidence>
<comment type="caution">
    <text evidence="3">The sequence shown here is derived from an EMBL/GenBank/DDBJ whole genome shotgun (WGS) entry which is preliminary data.</text>
</comment>
<keyword evidence="1" id="KW-0472">Membrane</keyword>
<sequence length="332" mass="36985">MVSTGIIPPYFKELSKMLITKMLPGKRWNALTIFRLTTSIVFALIAFIFSEVIGDFPPFNRTFLRVIITLFFAFLGYGIFPDIARFVTLNTISGINYFVSRVGMEVMNQMLRLPQNNPFTNATYPGHHAPVGGVSVTQPLILDTSAIIDGRILDIAKTHFLYGTILLPSFVLQELQQVADSADFLKRSRGRRGFEIIEELKKVKGMRIEIWDKEPAAKTVDDKLIKLAKNLHGKIITTDFNLNRVASLSNVVVLNINDLSNAVKTVAVPGEELIVKIVHLGKDARQGVGYLPDGTMIVVEDGADLVGKEIKTEVTRLIQVPAGRMIFVKRNV</sequence>
<feature type="transmembrane region" description="Helical" evidence="1">
    <location>
        <begin position="62"/>
        <end position="80"/>
    </location>
</feature>
<dbReference type="PANTHER" id="PTHR11603:SF147">
    <property type="entry name" value="MEMBRANE PROTEIN"/>
    <property type="match status" value="1"/>
</dbReference>
<dbReference type="SMART" id="SM00670">
    <property type="entry name" value="PINc"/>
    <property type="match status" value="1"/>
</dbReference>
<name>A0A1F5IMN0_9BACT</name>
<protein>
    <recommendedName>
        <fullName evidence="2">PIN domain-containing protein</fullName>
    </recommendedName>
</protein>
<evidence type="ECO:0000313" key="3">
    <source>
        <dbReference type="EMBL" id="OGE17605.1"/>
    </source>
</evidence>
<dbReference type="CDD" id="cd09877">
    <property type="entry name" value="PIN_YacL-like"/>
    <property type="match status" value="1"/>
</dbReference>
<feature type="domain" description="PIN" evidence="2">
    <location>
        <begin position="138"/>
        <end position="244"/>
    </location>
</feature>
<gene>
    <name evidence="3" type="ORF">A2858_02635</name>
</gene>